<evidence type="ECO:0000313" key="1">
    <source>
        <dbReference type="EMBL" id="PTN01790.1"/>
    </source>
</evidence>
<keyword evidence="2" id="KW-1185">Reference proteome</keyword>
<dbReference type="EMBL" id="QAAA01000010">
    <property type="protein sequence ID" value="PTN01790.1"/>
    <property type="molecule type" value="Genomic_DNA"/>
</dbReference>
<name>A0A2T5BRA2_9RHOB</name>
<dbReference type="OrthoDB" id="9768878at2"/>
<comment type="caution">
    <text evidence="1">The sequence shown here is derived from an EMBL/GenBank/DDBJ whole genome shotgun (WGS) entry which is preliminary data.</text>
</comment>
<dbReference type="Gene3D" id="1.20.200.10">
    <property type="entry name" value="Fumarase/aspartase (Central domain)"/>
    <property type="match status" value="1"/>
</dbReference>
<dbReference type="GO" id="GO:0003824">
    <property type="term" value="F:catalytic activity"/>
    <property type="evidence" value="ECO:0007669"/>
    <property type="project" value="InterPro"/>
</dbReference>
<dbReference type="AlphaFoldDB" id="A0A2T5BRA2"/>
<evidence type="ECO:0000313" key="2">
    <source>
        <dbReference type="Proteomes" id="UP000243859"/>
    </source>
</evidence>
<reference evidence="1 2" key="1">
    <citation type="submission" date="2018-04" db="EMBL/GenBank/DDBJ databases">
        <title>Genomic Encyclopedia of Archaeal and Bacterial Type Strains, Phase II (KMG-II): from individual species to whole genera.</title>
        <authorList>
            <person name="Goeker M."/>
        </authorList>
    </citation>
    <scope>NUCLEOTIDE SEQUENCE [LARGE SCALE GENOMIC DNA]</scope>
    <source>
        <strain evidence="1 2">DSM 18064</strain>
    </source>
</reference>
<dbReference type="Proteomes" id="UP000243859">
    <property type="component" value="Unassembled WGS sequence"/>
</dbReference>
<accession>A0A2T5BRA2</accession>
<dbReference type="SUPFAM" id="SSF48557">
    <property type="entry name" value="L-aspartase-like"/>
    <property type="match status" value="1"/>
</dbReference>
<organism evidence="1 2">
    <name type="scientific">Rhodovulum imhoffii</name>
    <dbReference type="NCBI Taxonomy" id="365340"/>
    <lineage>
        <taxon>Bacteria</taxon>
        <taxon>Pseudomonadati</taxon>
        <taxon>Pseudomonadota</taxon>
        <taxon>Alphaproteobacteria</taxon>
        <taxon>Rhodobacterales</taxon>
        <taxon>Paracoccaceae</taxon>
        <taxon>Rhodovulum</taxon>
    </lineage>
</organism>
<proteinExistence type="predicted"/>
<sequence>MAVTPFDSALYRDLLTDAEIAPLFTDSAEIRAMLLVLGTLAREQGQLGVIPETSGAFLHRAAMEVQVDPAGLAADTARDGSPVPALIAAFAKVLEAPEHASCLQHGATDEDIARTALALRLRQALAILETRLTGAFRNRLQVLRPRVQAVSLSDDRTRAALARALHLSPAGGGAEDRQRLARLLAEIVASRPGPLGAFAAGLTGPSGGPLQDALCLGPLTMCAARAAQ</sequence>
<protein>
    <submittedName>
        <fullName evidence="1">Uncharacterized protein</fullName>
    </submittedName>
</protein>
<dbReference type="RefSeq" id="WP_107892763.1">
    <property type="nucleotide sequence ID" value="NZ_NHSI01000059.1"/>
</dbReference>
<dbReference type="InterPro" id="IPR008948">
    <property type="entry name" value="L-Aspartase-like"/>
</dbReference>
<gene>
    <name evidence="1" type="ORF">C8N32_11071</name>
</gene>